<name>A4RVM8_OSTLU</name>
<dbReference type="InterPro" id="IPR014729">
    <property type="entry name" value="Rossmann-like_a/b/a_fold"/>
</dbReference>
<dbReference type="EMBL" id="CP000584">
    <property type="protein sequence ID" value="ABO95463.1"/>
    <property type="molecule type" value="Genomic_DNA"/>
</dbReference>
<dbReference type="RefSeq" id="XP_001417170.1">
    <property type="nucleotide sequence ID" value="XM_001417133.1"/>
</dbReference>
<protein>
    <recommendedName>
        <fullName evidence="1">UspA domain-containing protein</fullName>
    </recommendedName>
</protein>
<dbReference type="OMA" id="PPIELDC"/>
<dbReference type="KEGG" id="olu:OSTLU_31032"/>
<evidence type="ECO:0000313" key="2">
    <source>
        <dbReference type="EMBL" id="ABO95463.1"/>
    </source>
</evidence>
<evidence type="ECO:0000313" key="3">
    <source>
        <dbReference type="Proteomes" id="UP000001568"/>
    </source>
</evidence>
<feature type="domain" description="UspA" evidence="1">
    <location>
        <begin position="198"/>
        <end position="250"/>
    </location>
</feature>
<dbReference type="OrthoDB" id="497422at2759"/>
<accession>A4RVM8</accession>
<dbReference type="Pfam" id="PF00582">
    <property type="entry name" value="Usp"/>
    <property type="match status" value="2"/>
</dbReference>
<dbReference type="PANTHER" id="PTHR31964">
    <property type="entry name" value="ADENINE NUCLEOTIDE ALPHA HYDROLASES-LIKE SUPERFAMILY PROTEIN"/>
    <property type="match status" value="1"/>
</dbReference>
<sequence>MKASLLRPLTLTARLRAVHRVKPRLNTARSLVTRADATDQSGSGAFVRGQAQFSKFYPSEARDFTFSRHVMLAVDGTHASEDAARWVIQNVVRSGDLLHLIHVAVPESFGVYYLGAPGTEIAGSELDWERKDEFWASCIRRTERMLDGTVTHIIGEDADAGEEMTPFRPPIELDCILDQTWYASLDIRNAYLSTFDREPVGEVLLNKAKESNAEILVVIKHHKSWVQKIFSGSVSEYLIDKSEIPILVFPAAMPASSEDLILGDEDDQSSKGAR</sequence>
<dbReference type="Gene3D" id="3.40.50.620">
    <property type="entry name" value="HUPs"/>
    <property type="match status" value="1"/>
</dbReference>
<reference evidence="2 3" key="1">
    <citation type="journal article" date="2007" name="Proc. Natl. Acad. Sci. U.S.A.">
        <title>The tiny eukaryote Ostreococcus provides genomic insights into the paradox of plankton speciation.</title>
        <authorList>
            <person name="Palenik B."/>
            <person name="Grimwood J."/>
            <person name="Aerts A."/>
            <person name="Rouze P."/>
            <person name="Salamov A."/>
            <person name="Putnam N."/>
            <person name="Dupont C."/>
            <person name="Jorgensen R."/>
            <person name="Derelle E."/>
            <person name="Rombauts S."/>
            <person name="Zhou K."/>
            <person name="Otillar R."/>
            <person name="Merchant S.S."/>
            <person name="Podell S."/>
            <person name="Gaasterland T."/>
            <person name="Napoli C."/>
            <person name="Gendler K."/>
            <person name="Manuell A."/>
            <person name="Tai V."/>
            <person name="Vallon O."/>
            <person name="Piganeau G."/>
            <person name="Jancek S."/>
            <person name="Heijde M."/>
            <person name="Jabbari K."/>
            <person name="Bowler C."/>
            <person name="Lohr M."/>
            <person name="Robbens S."/>
            <person name="Werner G."/>
            <person name="Dubchak I."/>
            <person name="Pazour G.J."/>
            <person name="Ren Q."/>
            <person name="Paulsen I."/>
            <person name="Delwiche C."/>
            <person name="Schmutz J."/>
            <person name="Rokhsar D."/>
            <person name="Van de Peer Y."/>
            <person name="Moreau H."/>
            <person name="Grigoriev I.V."/>
        </authorList>
    </citation>
    <scope>NUCLEOTIDE SEQUENCE [LARGE SCALE GENOMIC DNA]</scope>
    <source>
        <strain evidence="2 3">CCE9901</strain>
    </source>
</reference>
<dbReference type="AlphaFoldDB" id="A4RVM8"/>
<keyword evidence="3" id="KW-1185">Reference proteome</keyword>
<dbReference type="InterPro" id="IPR006016">
    <property type="entry name" value="UspA"/>
</dbReference>
<dbReference type="CDD" id="cd23659">
    <property type="entry name" value="USP_At3g01520-like"/>
    <property type="match status" value="1"/>
</dbReference>
<dbReference type="Proteomes" id="UP000001568">
    <property type="component" value="Chromosome 4"/>
</dbReference>
<dbReference type="GeneID" id="5001604"/>
<dbReference type="PRINTS" id="PR01438">
    <property type="entry name" value="UNVRSLSTRESS"/>
</dbReference>
<proteinExistence type="predicted"/>
<organism evidence="2 3">
    <name type="scientific">Ostreococcus lucimarinus (strain CCE9901)</name>
    <dbReference type="NCBI Taxonomy" id="436017"/>
    <lineage>
        <taxon>Eukaryota</taxon>
        <taxon>Viridiplantae</taxon>
        <taxon>Chlorophyta</taxon>
        <taxon>Mamiellophyceae</taxon>
        <taxon>Mamiellales</taxon>
        <taxon>Bathycoccaceae</taxon>
        <taxon>Ostreococcus</taxon>
    </lineage>
</organism>
<feature type="domain" description="UspA" evidence="1">
    <location>
        <begin position="68"/>
        <end position="131"/>
    </location>
</feature>
<dbReference type="InterPro" id="IPR006015">
    <property type="entry name" value="Universal_stress_UspA"/>
</dbReference>
<dbReference type="SUPFAM" id="SSF52402">
    <property type="entry name" value="Adenine nucleotide alpha hydrolases-like"/>
    <property type="match status" value="1"/>
</dbReference>
<dbReference type="HOGENOM" id="CLU_1017038_0_0_1"/>
<dbReference type="Gramene" id="ABO95463">
    <property type="protein sequence ID" value="ABO95463"/>
    <property type="gene ID" value="OSTLU_31032"/>
</dbReference>
<dbReference type="PANTHER" id="PTHR31964:SF113">
    <property type="entry name" value="USPA DOMAIN-CONTAINING PROTEIN"/>
    <property type="match status" value="1"/>
</dbReference>
<evidence type="ECO:0000259" key="1">
    <source>
        <dbReference type="Pfam" id="PF00582"/>
    </source>
</evidence>
<gene>
    <name evidence="2" type="ORF">OSTLU_31032</name>
</gene>